<gene>
    <name evidence="2" type="ORF">B7P33_08450</name>
</gene>
<dbReference type="Proteomes" id="UP000219559">
    <property type="component" value="Unassembled WGS sequence"/>
</dbReference>
<dbReference type="GO" id="GO:0006355">
    <property type="term" value="P:regulation of DNA-templated transcription"/>
    <property type="evidence" value="ECO:0007669"/>
    <property type="project" value="TreeGrafter"/>
</dbReference>
<dbReference type="SUPFAM" id="SSF52317">
    <property type="entry name" value="Class I glutamine amidotransferase-like"/>
    <property type="match status" value="1"/>
</dbReference>
<protein>
    <submittedName>
        <fullName evidence="2">Glutamine amidotransferase</fullName>
    </submittedName>
</protein>
<accession>A0A2A4G9F8</accession>
<dbReference type="OrthoDB" id="6382410at2"/>
<keyword evidence="2" id="KW-0808">Transferase</keyword>
<proteinExistence type="predicted"/>
<dbReference type="AlphaFoldDB" id="A0A2A4G9F8"/>
<keyword evidence="3" id="KW-1185">Reference proteome</keyword>
<evidence type="ECO:0000259" key="1">
    <source>
        <dbReference type="Pfam" id="PF01965"/>
    </source>
</evidence>
<keyword evidence="2" id="KW-0315">Glutamine amidotransferase</keyword>
<reference evidence="2 3" key="1">
    <citation type="submission" date="2017-04" db="EMBL/GenBank/DDBJ databases">
        <title>A new member of the family Flavobacteriaceae isolated from ascidians.</title>
        <authorList>
            <person name="Chen L."/>
        </authorList>
    </citation>
    <scope>NUCLEOTIDE SEQUENCE [LARGE SCALE GENOMIC DNA]</scope>
    <source>
        <strain evidence="2 3">HQA918</strain>
    </source>
</reference>
<dbReference type="InterPro" id="IPR002818">
    <property type="entry name" value="DJ-1/PfpI"/>
</dbReference>
<dbReference type="EMBL" id="NBWU01000003">
    <property type="protein sequence ID" value="PCE64618.1"/>
    <property type="molecule type" value="Genomic_DNA"/>
</dbReference>
<dbReference type="PANTHER" id="PTHR43130">
    <property type="entry name" value="ARAC-FAMILY TRANSCRIPTIONAL REGULATOR"/>
    <property type="match status" value="1"/>
</dbReference>
<organism evidence="2 3">
    <name type="scientific">Sediminicola luteus</name>
    <dbReference type="NCBI Taxonomy" id="319238"/>
    <lineage>
        <taxon>Bacteria</taxon>
        <taxon>Pseudomonadati</taxon>
        <taxon>Bacteroidota</taxon>
        <taxon>Flavobacteriia</taxon>
        <taxon>Flavobacteriales</taxon>
        <taxon>Flavobacteriaceae</taxon>
        <taxon>Sediminicola</taxon>
    </lineage>
</organism>
<evidence type="ECO:0000313" key="2">
    <source>
        <dbReference type="EMBL" id="PCE64618.1"/>
    </source>
</evidence>
<dbReference type="InterPro" id="IPR029062">
    <property type="entry name" value="Class_I_gatase-like"/>
</dbReference>
<evidence type="ECO:0000313" key="3">
    <source>
        <dbReference type="Proteomes" id="UP000219559"/>
    </source>
</evidence>
<name>A0A2A4G9F8_9FLAO</name>
<sequence length="267" mass="30033">MATTFTEFRKNPKERITLRKTYILLGLALSLTACQTKSKPESTEAQAIVKSERYLPKLDPNAYNVAFLIMDGTFNTELTAPFDIFQHTVFRDSIKPMNVFTVANTLEAITTFEGMRILPDYDYTQDELPKIDILVVPSAEHHLDSDLKDTVMLDFVRKIDKEAEFVTSHCDGAFVLAEAGLLDSVASTTFPGDLETYKKRYPNLEVHDVLFVHDGKYITSAGGAKSFEAALYLCEFLYGKKVADRLAEGLVIDWDLSEVPHHIGHVK</sequence>
<dbReference type="Gene3D" id="3.40.50.880">
    <property type="match status" value="1"/>
</dbReference>
<dbReference type="InterPro" id="IPR052158">
    <property type="entry name" value="INH-QAR"/>
</dbReference>
<dbReference type="GO" id="GO:0016740">
    <property type="term" value="F:transferase activity"/>
    <property type="evidence" value="ECO:0007669"/>
    <property type="project" value="UniProtKB-KW"/>
</dbReference>
<dbReference type="Pfam" id="PF01965">
    <property type="entry name" value="DJ-1_PfpI"/>
    <property type="match status" value="1"/>
</dbReference>
<comment type="caution">
    <text evidence="2">The sequence shown here is derived from an EMBL/GenBank/DDBJ whole genome shotgun (WGS) entry which is preliminary data.</text>
</comment>
<feature type="domain" description="DJ-1/PfpI" evidence="1">
    <location>
        <begin position="65"/>
        <end position="231"/>
    </location>
</feature>
<dbReference type="PANTHER" id="PTHR43130:SF14">
    <property type="entry name" value="DJ-1_PFPI DOMAIN-CONTAINING PROTEIN"/>
    <property type="match status" value="1"/>
</dbReference>